<dbReference type="InterPro" id="IPR024412">
    <property type="entry name" value="Lsr2_dim_dom"/>
</dbReference>
<dbReference type="GO" id="GO:0003677">
    <property type="term" value="F:DNA binding"/>
    <property type="evidence" value="ECO:0007669"/>
    <property type="project" value="UniProtKB-KW"/>
</dbReference>
<sequence>MAQRVRTLLVDDLDGTEAHETVTFGLDRQSLEIDLSSDNADRLRTALAEFIQAARVVGGGRKRRRVSTGKDGGQPKVGRKTPVAQATSMPTTTGEQVAGQPQPLAFSAEVRQWAKGQGLKVSDRGRIANTVIEAYQSRTDPTPKARTKKAR</sequence>
<reference evidence="5 6" key="1">
    <citation type="submission" date="2019-03" db="EMBL/GenBank/DDBJ databases">
        <title>Genomic Encyclopedia of Type Strains, Phase IV (KMG-IV): sequencing the most valuable type-strain genomes for metagenomic binning, comparative biology and taxonomic classification.</title>
        <authorList>
            <person name="Goeker M."/>
        </authorList>
    </citation>
    <scope>NUCLEOTIDE SEQUENCE [LARGE SCALE GENOMIC DNA]</scope>
    <source>
        <strain evidence="5 6">DSM 45361</strain>
    </source>
</reference>
<dbReference type="Gene3D" id="3.30.60.230">
    <property type="entry name" value="Lsr2, dimerization domain"/>
    <property type="match status" value="1"/>
</dbReference>
<keyword evidence="6" id="KW-1185">Reference proteome</keyword>
<dbReference type="Gene3D" id="4.10.320.10">
    <property type="entry name" value="E3-binding domain"/>
    <property type="match status" value="1"/>
</dbReference>
<feature type="region of interest" description="Disordered" evidence="2">
    <location>
        <begin position="132"/>
        <end position="151"/>
    </location>
</feature>
<evidence type="ECO:0000256" key="2">
    <source>
        <dbReference type="SAM" id="MobiDB-lite"/>
    </source>
</evidence>
<evidence type="ECO:0000313" key="5">
    <source>
        <dbReference type="EMBL" id="TDQ01227.1"/>
    </source>
</evidence>
<dbReference type="RefSeq" id="WP_133849826.1">
    <property type="nucleotide sequence ID" value="NZ_SNXZ01000002.1"/>
</dbReference>
<gene>
    <name evidence="5" type="ORF">EV186_1021095</name>
</gene>
<dbReference type="InterPro" id="IPR055370">
    <property type="entry name" value="Lsr2_DNA-bd"/>
</dbReference>
<dbReference type="Pfam" id="PF23359">
    <property type="entry name" value="Lsr2_DNA-bd"/>
    <property type="match status" value="1"/>
</dbReference>
<keyword evidence="1" id="KW-0238">DNA-binding</keyword>
<protein>
    <submittedName>
        <fullName evidence="5">Lsr2 protein</fullName>
    </submittedName>
</protein>
<evidence type="ECO:0000259" key="4">
    <source>
        <dbReference type="Pfam" id="PF23359"/>
    </source>
</evidence>
<name>A0A4R6SHX2_LABRH</name>
<dbReference type="AlphaFoldDB" id="A0A4R6SHX2"/>
<evidence type="ECO:0000313" key="6">
    <source>
        <dbReference type="Proteomes" id="UP000295444"/>
    </source>
</evidence>
<dbReference type="Proteomes" id="UP000295444">
    <property type="component" value="Unassembled WGS sequence"/>
</dbReference>
<dbReference type="InterPro" id="IPR042261">
    <property type="entry name" value="Lsr2-like_dimerization"/>
</dbReference>
<accession>A0A4R6SHX2</accession>
<dbReference type="Pfam" id="PF11774">
    <property type="entry name" value="Lsr2"/>
    <property type="match status" value="1"/>
</dbReference>
<dbReference type="EMBL" id="SNXZ01000002">
    <property type="protein sequence ID" value="TDQ01227.1"/>
    <property type="molecule type" value="Genomic_DNA"/>
</dbReference>
<feature type="domain" description="Lsr2 DNA-binding" evidence="4">
    <location>
        <begin position="107"/>
        <end position="136"/>
    </location>
</feature>
<dbReference type="InterPro" id="IPR036625">
    <property type="entry name" value="E3-bd_dom_sf"/>
</dbReference>
<feature type="region of interest" description="Disordered" evidence="2">
    <location>
        <begin position="58"/>
        <end position="102"/>
    </location>
</feature>
<comment type="caution">
    <text evidence="5">The sequence shown here is derived from an EMBL/GenBank/DDBJ whole genome shotgun (WGS) entry which is preliminary data.</text>
</comment>
<evidence type="ECO:0000259" key="3">
    <source>
        <dbReference type="Pfam" id="PF11774"/>
    </source>
</evidence>
<organism evidence="5 6">
    <name type="scientific">Labedaea rhizosphaerae</name>
    <dbReference type="NCBI Taxonomy" id="598644"/>
    <lineage>
        <taxon>Bacteria</taxon>
        <taxon>Bacillati</taxon>
        <taxon>Actinomycetota</taxon>
        <taxon>Actinomycetes</taxon>
        <taxon>Pseudonocardiales</taxon>
        <taxon>Pseudonocardiaceae</taxon>
        <taxon>Labedaea</taxon>
    </lineage>
</organism>
<feature type="compositionally biased region" description="Polar residues" evidence="2">
    <location>
        <begin position="84"/>
        <end position="95"/>
    </location>
</feature>
<proteinExistence type="predicted"/>
<dbReference type="OrthoDB" id="4113332at2"/>
<feature type="domain" description="Lsr2 dimerization" evidence="3">
    <location>
        <begin position="1"/>
        <end position="57"/>
    </location>
</feature>
<evidence type="ECO:0000256" key="1">
    <source>
        <dbReference type="ARBA" id="ARBA00023125"/>
    </source>
</evidence>
<dbReference type="GO" id="GO:0016746">
    <property type="term" value="F:acyltransferase activity"/>
    <property type="evidence" value="ECO:0007669"/>
    <property type="project" value="InterPro"/>
</dbReference>